<evidence type="ECO:0000256" key="2">
    <source>
        <dbReference type="SAM" id="SignalP"/>
    </source>
</evidence>
<dbReference type="Pfam" id="PF01468">
    <property type="entry name" value="GA"/>
    <property type="match status" value="2"/>
</dbReference>
<gene>
    <name evidence="4" type="ORF">UDIV_1040</name>
</gene>
<evidence type="ECO:0000313" key="5">
    <source>
        <dbReference type="Proteomes" id="UP000028537"/>
    </source>
</evidence>
<protein>
    <recommendedName>
        <fullName evidence="3">Protein G-related albumin-binding (GA) module domain-containing protein</fullName>
    </recommendedName>
</protein>
<feature type="chain" id="PRO_5001774882" description="Protein G-related albumin-binding (GA) module domain-containing protein" evidence="2">
    <location>
        <begin position="30"/>
        <end position="344"/>
    </location>
</feature>
<dbReference type="AlphaFoldDB" id="A0A084F1I4"/>
<dbReference type="Gene3D" id="1.20.5.420">
    <property type="entry name" value="Immunoglobulin FC, subunit C"/>
    <property type="match status" value="1"/>
</dbReference>
<accession>A0A084F1I4</accession>
<keyword evidence="2" id="KW-0732">Signal</keyword>
<feature type="coiled-coil region" evidence="1">
    <location>
        <begin position="123"/>
        <end position="157"/>
    </location>
</feature>
<feature type="domain" description="Protein G-related albumin-binding (GA) module" evidence="3">
    <location>
        <begin position="138"/>
        <end position="183"/>
    </location>
</feature>
<dbReference type="RefSeq" id="WP_038101801.1">
    <property type="nucleotide sequence ID" value="NZ_JFDP01000015.1"/>
</dbReference>
<keyword evidence="1" id="KW-0175">Coiled coil</keyword>
<dbReference type="EMBL" id="JFDP01000015">
    <property type="protein sequence ID" value="KEZ24076.1"/>
    <property type="molecule type" value="Genomic_DNA"/>
</dbReference>
<dbReference type="eggNOG" id="ENOG502ZTR5">
    <property type="taxonomic scope" value="Bacteria"/>
</dbReference>
<feature type="signal peptide" evidence="2">
    <location>
        <begin position="1"/>
        <end position="29"/>
    </location>
</feature>
<comment type="caution">
    <text evidence="4">The sequence shown here is derived from an EMBL/GenBank/DDBJ whole genome shotgun (WGS) entry which is preliminary data.</text>
</comment>
<organism evidence="4 5">
    <name type="scientific">Ureaplasma diversum NCTC 246</name>
    <dbReference type="NCBI Taxonomy" id="1188241"/>
    <lineage>
        <taxon>Bacteria</taxon>
        <taxon>Bacillati</taxon>
        <taxon>Mycoplasmatota</taxon>
        <taxon>Mycoplasmoidales</taxon>
        <taxon>Mycoplasmoidaceae</taxon>
        <taxon>Ureaplasma</taxon>
    </lineage>
</organism>
<dbReference type="InterPro" id="IPR002988">
    <property type="entry name" value="GA_module"/>
</dbReference>
<keyword evidence="5" id="KW-1185">Reference proteome</keyword>
<evidence type="ECO:0000259" key="3">
    <source>
        <dbReference type="Pfam" id="PF01468"/>
    </source>
</evidence>
<reference evidence="4 5" key="1">
    <citation type="submission" date="2014-02" db="EMBL/GenBank/DDBJ databases">
        <title>Genome sequence of Ureaplasma diversum strain 246.</title>
        <authorList>
            <person name="Sirand-Pugnet P."/>
            <person name="Breton M."/>
            <person name="Dordet-Frisoni E."/>
            <person name="Baranowski E."/>
            <person name="Barre A."/>
            <person name="Couture C."/>
            <person name="Dupuy V."/>
            <person name="Gaurivaud P."/>
            <person name="Jacob D."/>
            <person name="Lemaitre C."/>
            <person name="Manso-Silvan L."/>
            <person name="Nikolski M."/>
            <person name="Nouvel L.-X."/>
            <person name="Poumarat F."/>
            <person name="Tardy F."/>
            <person name="Thebault P."/>
            <person name="Theil S."/>
            <person name="Citti C."/>
            <person name="Thiaucourt F."/>
            <person name="Blanchard A."/>
        </authorList>
    </citation>
    <scope>NUCLEOTIDE SEQUENCE [LARGE SCALE GENOMIC DNA]</scope>
    <source>
        <strain evidence="4 5">NCTC 246</strain>
    </source>
</reference>
<feature type="coiled-coil region" evidence="1">
    <location>
        <begin position="60"/>
        <end position="87"/>
    </location>
</feature>
<dbReference type="Proteomes" id="UP000028537">
    <property type="component" value="Unassembled WGS sequence"/>
</dbReference>
<evidence type="ECO:0000313" key="4">
    <source>
        <dbReference type="EMBL" id="KEZ24076.1"/>
    </source>
</evidence>
<feature type="domain" description="Protein G-related albumin-binding (GA) module" evidence="3">
    <location>
        <begin position="62"/>
        <end position="113"/>
    </location>
</feature>
<proteinExistence type="predicted"/>
<name>A0A084F1I4_9BACT</name>
<evidence type="ECO:0000256" key="1">
    <source>
        <dbReference type="SAM" id="Coils"/>
    </source>
</evidence>
<sequence length="344" mass="39455">MKKFKSKKWVNHGFGLVALVGLSTSLAVACSKAKKEPIIQTKATEQTNENNQNNEEIALMQAFAAKKEAAKEKINNLANLLADEKVDFINRIQSINHYSKEDEINSIINEAELKDQQNLFAAQEALRLKREREENAKENLRTKKKQAKAIINKLVNLSDSEKQSFLNRIDQVTDPSKVDDVITITREAVDKDKLNHIIKNKLTPISAKSFLLNKKYYLRFEFKTTKETFELVEKNQLRLQIDIFKNGGFIGTFDETSASYPTKDKKDVYAIKIEDTKDGMVILKIETFNHLPDENISSEYKYQLNNAWYTNDHKQTNLLNEPTKQIQVETNTIDEANKPAEPKA</sequence>
<dbReference type="PROSITE" id="PS51257">
    <property type="entry name" value="PROKAR_LIPOPROTEIN"/>
    <property type="match status" value="1"/>
</dbReference>